<dbReference type="AlphaFoldDB" id="A0A0Q3M827"/>
<dbReference type="Proteomes" id="UP000051562">
    <property type="component" value="Unassembled WGS sequence"/>
</dbReference>
<evidence type="ECO:0000313" key="4">
    <source>
        <dbReference type="Proteomes" id="UP000051562"/>
    </source>
</evidence>
<name>A0A0Q3M827_9HYPH</name>
<proteinExistence type="predicted"/>
<reference evidence="2 4" key="1">
    <citation type="submission" date="2015-10" db="EMBL/GenBank/DDBJ databases">
        <title>Draft genome of Bosea thiooxidans.</title>
        <authorList>
            <person name="Wang X."/>
        </authorList>
    </citation>
    <scope>NUCLEOTIDE SEQUENCE [LARGE SCALE GENOMIC DNA]</scope>
    <source>
        <strain evidence="2 4">CGMCC 9174</strain>
    </source>
</reference>
<keyword evidence="1" id="KW-1133">Transmembrane helix</keyword>
<organism evidence="2 4">
    <name type="scientific">Bosea thiooxidans</name>
    <dbReference type="NCBI Taxonomy" id="53254"/>
    <lineage>
        <taxon>Bacteria</taxon>
        <taxon>Pseudomonadati</taxon>
        <taxon>Pseudomonadota</taxon>
        <taxon>Alphaproteobacteria</taxon>
        <taxon>Hyphomicrobiales</taxon>
        <taxon>Boseaceae</taxon>
        <taxon>Bosea</taxon>
    </lineage>
</organism>
<reference evidence="3 5" key="2">
    <citation type="submission" date="2017-02" db="EMBL/GenBank/DDBJ databases">
        <authorList>
            <person name="Peterson S.W."/>
        </authorList>
    </citation>
    <scope>NUCLEOTIDE SEQUENCE [LARGE SCALE GENOMIC DNA]</scope>
    <source>
        <strain evidence="3 5">DSM 9653</strain>
    </source>
</reference>
<keyword evidence="1" id="KW-0472">Membrane</keyword>
<protein>
    <submittedName>
        <fullName evidence="2">Uncharacterized protein</fullName>
    </submittedName>
</protein>
<evidence type="ECO:0000313" key="3">
    <source>
        <dbReference type="EMBL" id="SKB51960.1"/>
    </source>
</evidence>
<evidence type="ECO:0000313" key="5">
    <source>
        <dbReference type="Proteomes" id="UP000190130"/>
    </source>
</evidence>
<feature type="transmembrane region" description="Helical" evidence="1">
    <location>
        <begin position="7"/>
        <end position="25"/>
    </location>
</feature>
<accession>A0A0Q3M827</accession>
<evidence type="ECO:0000256" key="1">
    <source>
        <dbReference type="SAM" id="Phobius"/>
    </source>
</evidence>
<dbReference type="EMBL" id="LMAR01000010">
    <property type="protein sequence ID" value="KQK31945.1"/>
    <property type="molecule type" value="Genomic_DNA"/>
</dbReference>
<dbReference type="OrthoDB" id="8455440at2"/>
<dbReference type="Proteomes" id="UP000190130">
    <property type="component" value="Unassembled WGS sequence"/>
</dbReference>
<dbReference type="RefSeq" id="WP_055726791.1">
    <property type="nucleotide sequence ID" value="NZ_FUYX01000002.1"/>
</dbReference>
<feature type="transmembrane region" description="Helical" evidence="1">
    <location>
        <begin position="78"/>
        <end position="96"/>
    </location>
</feature>
<feature type="transmembrane region" description="Helical" evidence="1">
    <location>
        <begin position="45"/>
        <end position="66"/>
    </location>
</feature>
<sequence>MKDKGFYAWIAGFAVVVGVLVWSLSPGPSEHPSIGGGGYDLSGPVYTLALLAFTGLWTLATLLTGLNHSDARIRRRAFILAVIGLITFSLSVMIWGDNLS</sequence>
<keyword evidence="4" id="KW-1185">Reference proteome</keyword>
<evidence type="ECO:0000313" key="2">
    <source>
        <dbReference type="EMBL" id="KQK31945.1"/>
    </source>
</evidence>
<dbReference type="EMBL" id="FUYX01000002">
    <property type="protein sequence ID" value="SKB51960.1"/>
    <property type="molecule type" value="Genomic_DNA"/>
</dbReference>
<keyword evidence="1" id="KW-0812">Transmembrane</keyword>
<gene>
    <name evidence="2" type="ORF">ARD30_08840</name>
    <name evidence="3" type="ORF">SAMN05660750_01125</name>
</gene>